<gene>
    <name evidence="2" type="ORF">FYJ73_04935</name>
</gene>
<evidence type="ECO:0000313" key="2">
    <source>
        <dbReference type="EMBL" id="MST84017.1"/>
    </source>
</evidence>
<evidence type="ECO:0008006" key="4">
    <source>
        <dbReference type="Google" id="ProtNLM"/>
    </source>
</evidence>
<comment type="caution">
    <text evidence="2">The sequence shown here is derived from an EMBL/GenBank/DDBJ whole genome shotgun (WGS) entry which is preliminary data.</text>
</comment>
<dbReference type="GO" id="GO:0046872">
    <property type="term" value="F:metal ion binding"/>
    <property type="evidence" value="ECO:0007669"/>
    <property type="project" value="InterPro"/>
</dbReference>
<dbReference type="SUPFAM" id="SSF55008">
    <property type="entry name" value="HMA, heavy metal-associated domain"/>
    <property type="match status" value="1"/>
</dbReference>
<reference evidence="2 3" key="1">
    <citation type="submission" date="2019-08" db="EMBL/GenBank/DDBJ databases">
        <title>In-depth cultivation of the pig gut microbiome towards novel bacterial diversity and tailored functional studies.</title>
        <authorList>
            <person name="Wylensek D."/>
            <person name="Hitch T.C.A."/>
            <person name="Clavel T."/>
        </authorList>
    </citation>
    <scope>NUCLEOTIDE SEQUENCE [LARGE SCALE GENOMIC DNA]</scope>
    <source>
        <strain evidence="2 3">LKV-178-WT-2A</strain>
    </source>
</reference>
<accession>A0A7K0KDK7</accession>
<feature type="region of interest" description="Disordered" evidence="1">
    <location>
        <begin position="118"/>
        <end position="139"/>
    </location>
</feature>
<sequence>MEKDRKGIAFIRTRIKQKVENVLSTLASRLKCPMLFCNPLPQLVLFLFLCHAATTVAAHSRYSTVKIPVSCSTDRKERVDSLVRTLPGVFSASWSSRHHLIVVVYDRTQISRQKLMKALGAAHPQREEKKEPGKRIRAD</sequence>
<proteinExistence type="predicted"/>
<dbReference type="AlphaFoldDB" id="A0A7K0KDK7"/>
<dbReference type="Proteomes" id="UP000438914">
    <property type="component" value="Unassembled WGS sequence"/>
</dbReference>
<keyword evidence="3" id="KW-1185">Reference proteome</keyword>
<organism evidence="2 3">
    <name type="scientific">Hallella mizrahii</name>
    <dbReference type="NCBI Taxonomy" id="2606637"/>
    <lineage>
        <taxon>Bacteria</taxon>
        <taxon>Pseudomonadati</taxon>
        <taxon>Bacteroidota</taxon>
        <taxon>Bacteroidia</taxon>
        <taxon>Bacteroidales</taxon>
        <taxon>Prevotellaceae</taxon>
        <taxon>Hallella</taxon>
    </lineage>
</organism>
<dbReference type="InterPro" id="IPR036163">
    <property type="entry name" value="HMA_dom_sf"/>
</dbReference>
<evidence type="ECO:0000256" key="1">
    <source>
        <dbReference type="SAM" id="MobiDB-lite"/>
    </source>
</evidence>
<evidence type="ECO:0000313" key="3">
    <source>
        <dbReference type="Proteomes" id="UP000438914"/>
    </source>
</evidence>
<dbReference type="EMBL" id="VUNG01000008">
    <property type="protein sequence ID" value="MST84017.1"/>
    <property type="molecule type" value="Genomic_DNA"/>
</dbReference>
<protein>
    <recommendedName>
        <fullName evidence="4">HMA domain-containing protein</fullName>
    </recommendedName>
</protein>
<feature type="compositionally biased region" description="Basic and acidic residues" evidence="1">
    <location>
        <begin position="124"/>
        <end position="139"/>
    </location>
</feature>
<name>A0A7K0KDK7_9BACT</name>